<feature type="chain" id="PRO_5045439442" description="Ankyrin repeat" evidence="4">
    <location>
        <begin position="20"/>
        <end position="496"/>
    </location>
</feature>
<evidence type="ECO:0000256" key="2">
    <source>
        <dbReference type="ARBA" id="ARBA00023043"/>
    </source>
</evidence>
<keyword evidence="2 3" id="KW-0040">ANK repeat</keyword>
<evidence type="ECO:0000313" key="6">
    <source>
        <dbReference type="Proteomes" id="UP001143543"/>
    </source>
</evidence>
<accession>A0ABQ5MJT5</accession>
<feature type="repeat" description="ANK" evidence="3">
    <location>
        <begin position="404"/>
        <end position="436"/>
    </location>
</feature>
<dbReference type="Gene3D" id="1.25.40.20">
    <property type="entry name" value="Ankyrin repeat-containing domain"/>
    <property type="match status" value="3"/>
</dbReference>
<dbReference type="EMBL" id="BRVO01000002">
    <property type="protein sequence ID" value="GLB49310.1"/>
    <property type="molecule type" value="Genomic_DNA"/>
</dbReference>
<evidence type="ECO:0000313" key="5">
    <source>
        <dbReference type="EMBL" id="GLB49310.1"/>
    </source>
</evidence>
<reference evidence="5" key="1">
    <citation type="submission" date="2022-07" db="EMBL/GenBank/DDBJ databases">
        <title>Taxonomy of Novel Oxalotrophic and Methylotrophic Bacteria.</title>
        <authorList>
            <person name="Sahin N."/>
            <person name="Tani A."/>
        </authorList>
    </citation>
    <scope>NUCLEOTIDE SEQUENCE</scope>
    <source>
        <strain evidence="5">Y10</strain>
    </source>
</reference>
<dbReference type="PROSITE" id="PS50297">
    <property type="entry name" value="ANK_REP_REGION"/>
    <property type="match status" value="4"/>
</dbReference>
<dbReference type="Pfam" id="PF12796">
    <property type="entry name" value="Ank_2"/>
    <property type="match status" value="4"/>
</dbReference>
<evidence type="ECO:0008006" key="7">
    <source>
        <dbReference type="Google" id="ProtNLM"/>
    </source>
</evidence>
<keyword evidence="1" id="KW-0677">Repeat</keyword>
<dbReference type="SUPFAM" id="SSF48403">
    <property type="entry name" value="Ankyrin repeat"/>
    <property type="match status" value="2"/>
</dbReference>
<name>A0ABQ5MJT5_9FLAO</name>
<protein>
    <recommendedName>
        <fullName evidence="7">Ankyrin repeat</fullName>
    </recommendedName>
</protein>
<feature type="repeat" description="ANK" evidence="3">
    <location>
        <begin position="437"/>
        <end position="470"/>
    </location>
</feature>
<dbReference type="InterPro" id="IPR036770">
    <property type="entry name" value="Ankyrin_rpt-contain_sf"/>
</dbReference>
<keyword evidence="6" id="KW-1185">Reference proteome</keyword>
<organism evidence="5 6">
    <name type="scientific">Neptunitalea lumnitzerae</name>
    <dbReference type="NCBI Taxonomy" id="2965509"/>
    <lineage>
        <taxon>Bacteria</taxon>
        <taxon>Pseudomonadati</taxon>
        <taxon>Bacteroidota</taxon>
        <taxon>Flavobacteriia</taxon>
        <taxon>Flavobacteriales</taxon>
        <taxon>Flavobacteriaceae</taxon>
        <taxon>Neptunitalea</taxon>
    </lineage>
</organism>
<dbReference type="RefSeq" id="WP_281764948.1">
    <property type="nucleotide sequence ID" value="NZ_BRVO01000002.1"/>
</dbReference>
<dbReference type="PANTHER" id="PTHR24123:SF33">
    <property type="entry name" value="PROTEIN HOS4"/>
    <property type="match status" value="1"/>
</dbReference>
<comment type="caution">
    <text evidence="5">The sequence shown here is derived from an EMBL/GenBank/DDBJ whole genome shotgun (WGS) entry which is preliminary data.</text>
</comment>
<feature type="signal peptide" evidence="4">
    <location>
        <begin position="1"/>
        <end position="19"/>
    </location>
</feature>
<feature type="repeat" description="ANK" evidence="3">
    <location>
        <begin position="329"/>
        <end position="361"/>
    </location>
</feature>
<dbReference type="InterPro" id="IPR051165">
    <property type="entry name" value="Multifunctional_ANK_Repeat"/>
</dbReference>
<dbReference type="Proteomes" id="UP001143543">
    <property type="component" value="Unassembled WGS sequence"/>
</dbReference>
<keyword evidence="4" id="KW-0732">Signal</keyword>
<evidence type="ECO:0000256" key="3">
    <source>
        <dbReference type="PROSITE-ProRule" id="PRU00023"/>
    </source>
</evidence>
<gene>
    <name evidence="5" type="ORF">Y10_16780</name>
</gene>
<dbReference type="PANTHER" id="PTHR24123">
    <property type="entry name" value="ANKYRIN REPEAT-CONTAINING"/>
    <property type="match status" value="1"/>
</dbReference>
<evidence type="ECO:0000256" key="1">
    <source>
        <dbReference type="ARBA" id="ARBA00022737"/>
    </source>
</evidence>
<evidence type="ECO:0000256" key="4">
    <source>
        <dbReference type="SAM" id="SignalP"/>
    </source>
</evidence>
<dbReference type="PROSITE" id="PS50088">
    <property type="entry name" value="ANK_REPEAT"/>
    <property type="match status" value="4"/>
</dbReference>
<sequence length="496" mass="53766">MKKVYLTFIGLLMVMLVSAQQNILIQNDFWKKNPSVSTIKKAIKDGNSPVEKNSRSFDATALAILEGASVDAVDYLISLKEVSVNTRTHDGRTYLIWAAYKGNLPVIQLLLKKGADVSLKGTHGFDAINFAAFAGIDNKELYDALINGGADITQTNNDGASAILLVASRVKDASLIDYFVSKGLDINSVDEEGNGIFNYAARGGNIPLMKILVDRGIAYKNTNKEGANAVLFAAKGTRRGAPDLETFEFLASLGLKMNTTDRIGNTPLTIISGKAKNLELINYFIKKGVEVNRVNEEGTNALLSAAGNTIEIVERLATLTKDLNHANKDGVTALAIAMKYNSAEVVSMLLERGASVDVNDKDGNSILYYWATTNSVRRSATKVDQTKLALLKKQGFDVAKAQPNGNNLFHIAVETENMDLLKLALAEDVDINAKNKEGYTPLLKAALLAKDTQILKFLVANGADVKATTDFEESAYDLASENELLKEAKASIEFLK</sequence>
<feature type="repeat" description="ANK" evidence="3">
    <location>
        <begin position="90"/>
        <end position="122"/>
    </location>
</feature>
<dbReference type="SMART" id="SM00248">
    <property type="entry name" value="ANK"/>
    <property type="match status" value="10"/>
</dbReference>
<dbReference type="InterPro" id="IPR002110">
    <property type="entry name" value="Ankyrin_rpt"/>
</dbReference>
<proteinExistence type="predicted"/>